<dbReference type="RefSeq" id="WP_154368671.1">
    <property type="nucleotide sequence ID" value="NZ_WKJM01000010.1"/>
</dbReference>
<dbReference type="Proteomes" id="UP000481037">
    <property type="component" value="Unassembled WGS sequence"/>
</dbReference>
<keyword evidence="2" id="KW-0378">Hydrolase</keyword>
<gene>
    <name evidence="2" type="ORF">GJ697_14170</name>
</gene>
<evidence type="ECO:0000259" key="1">
    <source>
        <dbReference type="Pfam" id="PF12697"/>
    </source>
</evidence>
<proteinExistence type="predicted"/>
<accession>A0A6L5QGR5</accession>
<dbReference type="EMBL" id="WKJM01000010">
    <property type="protein sequence ID" value="MRX08984.1"/>
    <property type="molecule type" value="Genomic_DNA"/>
</dbReference>
<protein>
    <submittedName>
        <fullName evidence="2">Alpha/beta fold hydrolase</fullName>
    </submittedName>
</protein>
<organism evidence="2 3">
    <name type="scientific">Duganella alba</name>
    <dbReference type="NCBI Taxonomy" id="2666081"/>
    <lineage>
        <taxon>Bacteria</taxon>
        <taxon>Pseudomonadati</taxon>
        <taxon>Pseudomonadota</taxon>
        <taxon>Betaproteobacteria</taxon>
        <taxon>Burkholderiales</taxon>
        <taxon>Oxalobacteraceae</taxon>
        <taxon>Telluria group</taxon>
        <taxon>Duganella</taxon>
    </lineage>
</organism>
<dbReference type="SUPFAM" id="SSF53474">
    <property type="entry name" value="alpha/beta-Hydrolases"/>
    <property type="match status" value="1"/>
</dbReference>
<dbReference type="Gene3D" id="3.40.50.1820">
    <property type="entry name" value="alpha/beta hydrolase"/>
    <property type="match status" value="1"/>
</dbReference>
<comment type="caution">
    <text evidence="2">The sequence shown here is derived from an EMBL/GenBank/DDBJ whole genome shotgun (WGS) entry which is preliminary data.</text>
</comment>
<evidence type="ECO:0000313" key="2">
    <source>
        <dbReference type="EMBL" id="MRX08984.1"/>
    </source>
</evidence>
<feature type="domain" description="AB hydrolase-1" evidence="1">
    <location>
        <begin position="5"/>
        <end position="137"/>
    </location>
</feature>
<keyword evidence="3" id="KW-1185">Reference proteome</keyword>
<sequence length="177" mass="18878">MKPLVIFSHGKESGPWGRKIQALAALASDWGAEVFSVDYRLPSPQSGTFHAECERRVAQLLAHPVAAGRPLVLVGSSMGGYVSARASATLRPAGLFLLAPAFFLDAYAEPAPAPHAGHTALVHGWGDDVVPPEHSIRYARQHRCSLHLLDGDHRLNDALPAIAPLFAGFLARLPPAT</sequence>
<dbReference type="Pfam" id="PF12697">
    <property type="entry name" value="Abhydrolase_6"/>
    <property type="match status" value="1"/>
</dbReference>
<dbReference type="InterPro" id="IPR029058">
    <property type="entry name" value="AB_hydrolase_fold"/>
</dbReference>
<name>A0A6L5QGR5_9BURK</name>
<reference evidence="2 3" key="1">
    <citation type="submission" date="2019-11" db="EMBL/GenBank/DDBJ databases">
        <title>Novel species isolated from a subtropical stream in China.</title>
        <authorList>
            <person name="Lu H."/>
        </authorList>
    </citation>
    <scope>NUCLEOTIDE SEQUENCE [LARGE SCALE GENOMIC DNA]</scope>
    <source>
        <strain evidence="2 3">FT25W</strain>
    </source>
</reference>
<dbReference type="GO" id="GO:0016787">
    <property type="term" value="F:hydrolase activity"/>
    <property type="evidence" value="ECO:0007669"/>
    <property type="project" value="UniProtKB-KW"/>
</dbReference>
<dbReference type="AlphaFoldDB" id="A0A6L5QGR5"/>
<evidence type="ECO:0000313" key="3">
    <source>
        <dbReference type="Proteomes" id="UP000481037"/>
    </source>
</evidence>
<dbReference type="InterPro" id="IPR000073">
    <property type="entry name" value="AB_hydrolase_1"/>
</dbReference>